<dbReference type="EMBL" id="JABFUD020000009">
    <property type="protein sequence ID" value="KAI5075335.1"/>
    <property type="molecule type" value="Genomic_DNA"/>
</dbReference>
<keyword evidence="5" id="KW-0539">Nucleus</keyword>
<dbReference type="Pfam" id="PF03106">
    <property type="entry name" value="WRKY"/>
    <property type="match status" value="1"/>
</dbReference>
<protein>
    <recommendedName>
        <fullName evidence="6">WRKY domain-containing protein</fullName>
    </recommendedName>
</protein>
<evidence type="ECO:0000256" key="4">
    <source>
        <dbReference type="ARBA" id="ARBA00023163"/>
    </source>
</evidence>
<evidence type="ECO:0000256" key="3">
    <source>
        <dbReference type="ARBA" id="ARBA00023125"/>
    </source>
</evidence>
<dbReference type="Pfam" id="PF10533">
    <property type="entry name" value="Plant_zn_clust"/>
    <property type="match status" value="1"/>
</dbReference>
<feature type="domain" description="WRKY" evidence="6">
    <location>
        <begin position="290"/>
        <end position="356"/>
    </location>
</feature>
<dbReference type="SUPFAM" id="SSF118290">
    <property type="entry name" value="WRKY DNA-binding domain"/>
    <property type="match status" value="1"/>
</dbReference>
<dbReference type="GO" id="GO:0003700">
    <property type="term" value="F:DNA-binding transcription factor activity"/>
    <property type="evidence" value="ECO:0007669"/>
    <property type="project" value="InterPro"/>
</dbReference>
<dbReference type="InterPro" id="IPR044810">
    <property type="entry name" value="WRKY_plant"/>
</dbReference>
<keyword evidence="3" id="KW-0238">DNA-binding</keyword>
<gene>
    <name evidence="7" type="ORF">GOP47_0009411</name>
</gene>
<evidence type="ECO:0000256" key="1">
    <source>
        <dbReference type="ARBA" id="ARBA00004123"/>
    </source>
</evidence>
<dbReference type="SMART" id="SM00774">
    <property type="entry name" value="WRKY"/>
    <property type="match status" value="1"/>
</dbReference>
<evidence type="ECO:0000313" key="7">
    <source>
        <dbReference type="EMBL" id="KAI5075335.1"/>
    </source>
</evidence>
<evidence type="ECO:0000313" key="8">
    <source>
        <dbReference type="Proteomes" id="UP000886520"/>
    </source>
</evidence>
<dbReference type="InterPro" id="IPR003657">
    <property type="entry name" value="WRKY_dom"/>
</dbReference>
<dbReference type="InterPro" id="IPR018872">
    <property type="entry name" value="Zn-cluster-dom"/>
</dbReference>
<dbReference type="FunFam" id="2.20.25.80:FF:000004">
    <property type="entry name" value="WRKY transcription factor 65"/>
    <property type="match status" value="1"/>
</dbReference>
<comment type="caution">
    <text evidence="7">The sequence shown here is derived from an EMBL/GenBank/DDBJ whole genome shotgun (WGS) entry which is preliminary data.</text>
</comment>
<dbReference type="AlphaFoldDB" id="A0A9D4UWY9"/>
<dbReference type="GO" id="GO:0005634">
    <property type="term" value="C:nucleus"/>
    <property type="evidence" value="ECO:0007669"/>
    <property type="project" value="UniProtKB-SubCell"/>
</dbReference>
<organism evidence="7 8">
    <name type="scientific">Adiantum capillus-veneris</name>
    <name type="common">Maidenhair fern</name>
    <dbReference type="NCBI Taxonomy" id="13818"/>
    <lineage>
        <taxon>Eukaryota</taxon>
        <taxon>Viridiplantae</taxon>
        <taxon>Streptophyta</taxon>
        <taxon>Embryophyta</taxon>
        <taxon>Tracheophyta</taxon>
        <taxon>Polypodiopsida</taxon>
        <taxon>Polypodiidae</taxon>
        <taxon>Polypodiales</taxon>
        <taxon>Pteridineae</taxon>
        <taxon>Pteridaceae</taxon>
        <taxon>Vittarioideae</taxon>
        <taxon>Adiantum</taxon>
    </lineage>
</organism>
<keyword evidence="4" id="KW-0804">Transcription</keyword>
<name>A0A9D4UWY9_ADICA</name>
<evidence type="ECO:0000256" key="5">
    <source>
        <dbReference type="ARBA" id="ARBA00023242"/>
    </source>
</evidence>
<evidence type="ECO:0000256" key="2">
    <source>
        <dbReference type="ARBA" id="ARBA00023015"/>
    </source>
</evidence>
<dbReference type="GO" id="GO:0043565">
    <property type="term" value="F:sequence-specific DNA binding"/>
    <property type="evidence" value="ECO:0007669"/>
    <property type="project" value="InterPro"/>
</dbReference>
<dbReference type="Proteomes" id="UP000886520">
    <property type="component" value="Chromosome 9"/>
</dbReference>
<proteinExistence type="predicted"/>
<keyword evidence="8" id="KW-1185">Reference proteome</keyword>
<dbReference type="InterPro" id="IPR036576">
    <property type="entry name" value="WRKY_dom_sf"/>
</dbReference>
<keyword evidence="2" id="KW-0805">Transcription regulation</keyword>
<reference evidence="7" key="1">
    <citation type="submission" date="2021-01" db="EMBL/GenBank/DDBJ databases">
        <title>Adiantum capillus-veneris genome.</title>
        <authorList>
            <person name="Fang Y."/>
            <person name="Liao Q."/>
        </authorList>
    </citation>
    <scope>NUCLEOTIDE SEQUENCE</scope>
    <source>
        <strain evidence="7">H3</strain>
        <tissue evidence="7">Leaf</tissue>
    </source>
</reference>
<evidence type="ECO:0000259" key="6">
    <source>
        <dbReference type="PROSITE" id="PS50811"/>
    </source>
</evidence>
<comment type="subcellular location">
    <subcellularLocation>
        <location evidence="1">Nucleus</location>
    </subcellularLocation>
</comment>
<accession>A0A9D4UWY9</accession>
<dbReference type="PROSITE" id="PS50811">
    <property type="entry name" value="WRKY"/>
    <property type="match status" value="1"/>
</dbReference>
<dbReference type="OrthoDB" id="1918969at2759"/>
<sequence length="367" mass="40843">MEHWALHKPTEVAKRPIMEQDFFSASSSSSSHDHDLQAALMSGLESAHCLLHNLLMHDPNRRFVSKDNAMITEDAVSKFRDAVTMLSRKGHARVRQRPGKPEGFPLHVLEDRCAENCLIQPLEAAAPRNLSVSERALPQSICELNPLVSPPLSLHDKGFDALINYHTHLLGQRMMHAPAYTPRDNSTPSCLWSDGIASPLLSMEHSVSSARSFLSSVSMDGSLYNGKPFLCQSFPQLSEHISSSSMRTCSGKRDIVAVDRKCALSGRCHCSKRRKSRVRHVIKVPAMSNKLADIPPDDYSWRKYGQKPIKGSPYPRGYYKCSTLKGCPARKHVERARDEPTMLVVTYEGDHNHALVIPGGGRPVAYS</sequence>
<dbReference type="Gene3D" id="2.20.25.80">
    <property type="entry name" value="WRKY domain"/>
    <property type="match status" value="1"/>
</dbReference>
<dbReference type="PANTHER" id="PTHR31282">
    <property type="entry name" value="WRKY TRANSCRIPTION FACTOR 21-RELATED"/>
    <property type="match status" value="1"/>
</dbReference>